<protein>
    <submittedName>
        <fullName evidence="9">Integral membrane protein</fullName>
    </submittedName>
</protein>
<dbReference type="PANTHER" id="PTHR33048:SF129">
    <property type="entry name" value="INTEGRAL MEMBRANE PROTEIN-RELATED"/>
    <property type="match status" value="1"/>
</dbReference>
<evidence type="ECO:0000313" key="9">
    <source>
        <dbReference type="EMBL" id="KAK9414352.1"/>
    </source>
</evidence>
<comment type="similarity">
    <text evidence="5">Belongs to the SAT4 family.</text>
</comment>
<evidence type="ECO:0000256" key="5">
    <source>
        <dbReference type="ARBA" id="ARBA00038359"/>
    </source>
</evidence>
<dbReference type="InterPro" id="IPR052337">
    <property type="entry name" value="SAT4-like"/>
</dbReference>
<dbReference type="InterPro" id="IPR049326">
    <property type="entry name" value="Rhodopsin_dom_fungi"/>
</dbReference>
<evidence type="ECO:0000256" key="2">
    <source>
        <dbReference type="ARBA" id="ARBA00022692"/>
    </source>
</evidence>
<comment type="caution">
    <text evidence="9">The sequence shown here is derived from an EMBL/GenBank/DDBJ whole genome shotgun (WGS) entry which is preliminary data.</text>
</comment>
<gene>
    <name evidence="9" type="ORF">SUNI508_11314</name>
</gene>
<evidence type="ECO:0000256" key="6">
    <source>
        <dbReference type="SAM" id="MobiDB-lite"/>
    </source>
</evidence>
<comment type="subcellular location">
    <subcellularLocation>
        <location evidence="1">Membrane</location>
        <topology evidence="1">Multi-pass membrane protein</topology>
    </subcellularLocation>
</comment>
<organism evidence="9 10">
    <name type="scientific">Seiridium unicorne</name>
    <dbReference type="NCBI Taxonomy" id="138068"/>
    <lineage>
        <taxon>Eukaryota</taxon>
        <taxon>Fungi</taxon>
        <taxon>Dikarya</taxon>
        <taxon>Ascomycota</taxon>
        <taxon>Pezizomycotina</taxon>
        <taxon>Sordariomycetes</taxon>
        <taxon>Xylariomycetidae</taxon>
        <taxon>Amphisphaeriales</taxon>
        <taxon>Sporocadaceae</taxon>
        <taxon>Seiridium</taxon>
    </lineage>
</organism>
<evidence type="ECO:0000259" key="8">
    <source>
        <dbReference type="Pfam" id="PF20684"/>
    </source>
</evidence>
<dbReference type="EMBL" id="JARVKF010000428">
    <property type="protein sequence ID" value="KAK9414352.1"/>
    <property type="molecule type" value="Genomic_DNA"/>
</dbReference>
<accession>A0ABR2UI97</accession>
<reference evidence="9 10" key="1">
    <citation type="journal article" date="2024" name="J. Plant Pathol.">
        <title>Sequence and assembly of the genome of Seiridium unicorne, isolate CBS 538.82, causal agent of cypress canker disease.</title>
        <authorList>
            <person name="Scali E."/>
            <person name="Rocca G.D."/>
            <person name="Danti R."/>
            <person name="Garbelotto M."/>
            <person name="Barberini S."/>
            <person name="Baroncelli R."/>
            <person name="Emiliani G."/>
        </authorList>
    </citation>
    <scope>NUCLEOTIDE SEQUENCE [LARGE SCALE GENOMIC DNA]</scope>
    <source>
        <strain evidence="9 10">BM-138-508</strain>
    </source>
</reference>
<feature type="compositionally biased region" description="Basic and acidic residues" evidence="6">
    <location>
        <begin position="360"/>
        <end position="386"/>
    </location>
</feature>
<keyword evidence="2 7" id="KW-0812">Transmembrane</keyword>
<feature type="transmembrane region" description="Helical" evidence="7">
    <location>
        <begin position="70"/>
        <end position="91"/>
    </location>
</feature>
<feature type="region of interest" description="Disordered" evidence="6">
    <location>
        <begin position="360"/>
        <end position="399"/>
    </location>
</feature>
<feature type="transmembrane region" description="Helical" evidence="7">
    <location>
        <begin position="111"/>
        <end position="129"/>
    </location>
</feature>
<proteinExistence type="inferred from homology"/>
<evidence type="ECO:0000256" key="7">
    <source>
        <dbReference type="SAM" id="Phobius"/>
    </source>
</evidence>
<keyword evidence="3 7" id="KW-1133">Transmembrane helix</keyword>
<keyword evidence="4 7" id="KW-0472">Membrane</keyword>
<feature type="domain" description="Rhodopsin" evidence="8">
    <location>
        <begin position="45"/>
        <end position="287"/>
    </location>
</feature>
<feature type="transmembrane region" description="Helical" evidence="7">
    <location>
        <begin position="28"/>
        <end position="49"/>
    </location>
</feature>
<evidence type="ECO:0000313" key="10">
    <source>
        <dbReference type="Proteomes" id="UP001408356"/>
    </source>
</evidence>
<sequence>MVSIPYPEAPLQRLAARELQEGTKQGSVFGVGIAFIILTAIVIGLRLYVRLVLVRGGLGWDDILMVLGTVMNWGLSIANMICAWYGAGVHIDEIPPSNYVYLLQSNYANRLLYVFAICLVKLSILVFYLRVDPRKWTRWTVYFIMANVVGLNIATAAICIFQCWLPSKYWDVTGAQAGWCLGSTERQIFFEANGILNIIQDIAIYLLPVPMLWNLQVSKRQKVALVSLFCVGAISLIAGGIRYYYVLKLANEADIWYYFADSLNWCSIEVYFAIICGSASTFKILVKAYLPKFWGSSWRSTADAQRHQYHQSHNGDFPMNSFPSNKSRLNSDRGLHVVTITENGSKEAIVSPQRDHIVRSTEVKVEISDDRSSTEEGKAGRKERMSKMTNSSKDLDHNW</sequence>
<feature type="transmembrane region" description="Helical" evidence="7">
    <location>
        <begin position="225"/>
        <end position="245"/>
    </location>
</feature>
<dbReference type="Pfam" id="PF20684">
    <property type="entry name" value="Fung_rhodopsin"/>
    <property type="match status" value="1"/>
</dbReference>
<dbReference type="Proteomes" id="UP001408356">
    <property type="component" value="Unassembled WGS sequence"/>
</dbReference>
<keyword evidence="10" id="KW-1185">Reference proteome</keyword>
<feature type="transmembrane region" description="Helical" evidence="7">
    <location>
        <begin position="141"/>
        <end position="165"/>
    </location>
</feature>
<name>A0ABR2UI97_9PEZI</name>
<evidence type="ECO:0000256" key="1">
    <source>
        <dbReference type="ARBA" id="ARBA00004141"/>
    </source>
</evidence>
<evidence type="ECO:0000256" key="4">
    <source>
        <dbReference type="ARBA" id="ARBA00023136"/>
    </source>
</evidence>
<evidence type="ECO:0000256" key="3">
    <source>
        <dbReference type="ARBA" id="ARBA00022989"/>
    </source>
</evidence>
<dbReference type="PANTHER" id="PTHR33048">
    <property type="entry name" value="PTH11-LIKE INTEGRAL MEMBRANE PROTEIN (AFU_ORTHOLOGUE AFUA_5G11245)"/>
    <property type="match status" value="1"/>
</dbReference>